<keyword evidence="1" id="KW-0560">Oxidoreductase</keyword>
<evidence type="ECO:0000313" key="2">
    <source>
        <dbReference type="Proteomes" id="UP000198858"/>
    </source>
</evidence>
<keyword evidence="1" id="KW-0223">Dioxygenase</keyword>
<dbReference type="InterPro" id="IPR050770">
    <property type="entry name" value="Intradiol_RC_Dioxygenase"/>
</dbReference>
<name>A0A1H1NJ89_9FLAO</name>
<dbReference type="PANTHER" id="PTHR33711">
    <property type="entry name" value="DIOXYGENASE, PUTATIVE (AFU_ORTHOLOGUE AFUA_2G02910)-RELATED"/>
    <property type="match status" value="1"/>
</dbReference>
<keyword evidence="2" id="KW-1185">Reference proteome</keyword>
<dbReference type="Proteomes" id="UP000198858">
    <property type="component" value="Chromosome I"/>
</dbReference>
<dbReference type="PANTHER" id="PTHR33711:SF10">
    <property type="entry name" value="INTRADIOL RING-CLEAVAGE DIOXYGENASES DOMAIN-CONTAINING PROTEIN"/>
    <property type="match status" value="1"/>
</dbReference>
<protein>
    <submittedName>
        <fullName evidence="1">Protocatechuate 3,4-dioxygenase beta subunit</fullName>
    </submittedName>
</protein>
<reference evidence="1 2" key="1">
    <citation type="submission" date="2016-10" db="EMBL/GenBank/DDBJ databases">
        <authorList>
            <person name="Varghese N."/>
            <person name="Submissions S."/>
        </authorList>
    </citation>
    <scope>NUCLEOTIDE SEQUENCE [LARGE SCALE GENOMIC DNA]</scope>
    <source>
        <strain evidence="1 2">Mar_2010_102</strain>
    </source>
</reference>
<sequence>MDLRIVIFGISLLLFSCARSQKQGEPRLVGGPCEGCEAVLEYEDQDLNAIDTLPEFASAENKLKVTGIIYEADGSTPAENIVLYIHHTNAKGIYPTKGDEKNWADRHGYIRGWIKTGKDGRYTFYTQVPGSYPDSANPAHIHPFILEPDGKYYYLSAYHFEKDPLLTNDHLEDPPRGGNGVVKLQKNGEMKLIERDFILGKGIPGYQ</sequence>
<organism evidence="1 2">
    <name type="scientific">Christiangramia echinicola</name>
    <dbReference type="NCBI Taxonomy" id="279359"/>
    <lineage>
        <taxon>Bacteria</taxon>
        <taxon>Pseudomonadati</taxon>
        <taxon>Bacteroidota</taxon>
        <taxon>Flavobacteriia</taxon>
        <taxon>Flavobacteriales</taxon>
        <taxon>Flavobacteriaceae</taxon>
        <taxon>Christiangramia</taxon>
    </lineage>
</organism>
<dbReference type="STRING" id="1250231.SAMN04488552_1724"/>
<dbReference type="InterPro" id="IPR015889">
    <property type="entry name" value="Intradiol_dOase_core"/>
</dbReference>
<dbReference type="GO" id="GO:0016702">
    <property type="term" value="F:oxidoreductase activity, acting on single donors with incorporation of molecular oxygen, incorporation of two atoms of oxygen"/>
    <property type="evidence" value="ECO:0007669"/>
    <property type="project" value="InterPro"/>
</dbReference>
<evidence type="ECO:0000313" key="1">
    <source>
        <dbReference type="EMBL" id="SDR98389.1"/>
    </source>
</evidence>
<dbReference type="PROSITE" id="PS51257">
    <property type="entry name" value="PROKAR_LIPOPROTEIN"/>
    <property type="match status" value="1"/>
</dbReference>
<dbReference type="Gene3D" id="2.60.130.10">
    <property type="entry name" value="Aromatic compound dioxygenase"/>
    <property type="match status" value="1"/>
</dbReference>
<accession>A0A1H1NJ89</accession>
<dbReference type="RefSeq" id="WP_089662048.1">
    <property type="nucleotide sequence ID" value="NZ_LT629745.1"/>
</dbReference>
<dbReference type="AlphaFoldDB" id="A0A1H1NJ89"/>
<dbReference type="GO" id="GO:0005506">
    <property type="term" value="F:iron ion binding"/>
    <property type="evidence" value="ECO:0007669"/>
    <property type="project" value="InterPro"/>
</dbReference>
<proteinExistence type="predicted"/>
<dbReference type="EMBL" id="LT629745">
    <property type="protein sequence ID" value="SDR98389.1"/>
    <property type="molecule type" value="Genomic_DNA"/>
</dbReference>
<gene>
    <name evidence="1" type="ORF">SAMN04488552_1724</name>
</gene>
<dbReference type="SUPFAM" id="SSF49482">
    <property type="entry name" value="Aromatic compound dioxygenase"/>
    <property type="match status" value="1"/>
</dbReference>